<dbReference type="InterPro" id="IPR000085">
    <property type="entry name" value="RuvA"/>
</dbReference>
<dbReference type="Pfam" id="PF07499">
    <property type="entry name" value="RuvA_C"/>
    <property type="match status" value="1"/>
</dbReference>
<comment type="caution">
    <text evidence="6">Lacks conserved residue(s) required for the propagation of feature annotation.</text>
</comment>
<evidence type="ECO:0000256" key="4">
    <source>
        <dbReference type="ARBA" id="ARBA00023172"/>
    </source>
</evidence>
<dbReference type="RefSeq" id="WP_050434216.1">
    <property type="nucleotide sequence ID" value="NZ_CP012159.1"/>
</dbReference>
<proteinExistence type="inferred from homology"/>
<dbReference type="GO" id="GO:0006281">
    <property type="term" value="P:DNA repair"/>
    <property type="evidence" value="ECO:0007669"/>
    <property type="project" value="UniProtKB-UniRule"/>
</dbReference>
<dbReference type="NCBIfam" id="TIGR00084">
    <property type="entry name" value="ruvA"/>
    <property type="match status" value="1"/>
</dbReference>
<evidence type="ECO:0000313" key="9">
    <source>
        <dbReference type="Proteomes" id="UP000067626"/>
    </source>
</evidence>
<feature type="domain" description="Helix-hairpin-helix DNA-binding motif class 1" evidence="7">
    <location>
        <begin position="133"/>
        <end position="152"/>
    </location>
</feature>
<evidence type="ECO:0000313" key="8">
    <source>
        <dbReference type="EMBL" id="AKT42620.1"/>
    </source>
</evidence>
<dbReference type="GO" id="GO:0000400">
    <property type="term" value="F:four-way junction DNA binding"/>
    <property type="evidence" value="ECO:0007669"/>
    <property type="project" value="UniProtKB-UniRule"/>
</dbReference>
<keyword evidence="9" id="KW-1185">Reference proteome</keyword>
<dbReference type="HAMAP" id="MF_00031">
    <property type="entry name" value="DNA_HJ_migration_RuvA"/>
    <property type="match status" value="1"/>
</dbReference>
<comment type="subunit">
    <text evidence="6">Homotetramer. Forms an RuvA(8)-RuvB(12)-Holliday junction (HJ) complex. HJ DNA is sandwiched between 2 RuvA tetramers; dsDNA enters through RuvA and exits via RuvB. An RuvB hexamer assembles on each DNA strand where it exits the tetramer. Each RuvB hexamer is contacted by two RuvA subunits (via domain III) on 2 adjacent RuvB subunits; this complex drives branch migration. In the full resolvosome a probable DNA-RuvA(4)-RuvB(12)-RuvC(2) complex forms which resolves the HJ.</text>
</comment>
<dbReference type="STRING" id="52.CMC5_068470"/>
<dbReference type="Gene3D" id="2.40.50.140">
    <property type="entry name" value="Nucleic acid-binding proteins"/>
    <property type="match status" value="1"/>
</dbReference>
<accession>A0A0K1ENY8</accession>
<keyword evidence="8" id="KW-0547">Nucleotide-binding</keyword>
<reference evidence="8 9" key="1">
    <citation type="submission" date="2015-07" db="EMBL/GenBank/DDBJ databases">
        <title>Genome analysis of myxobacterium Chondromyces crocatus Cm c5 reveals a high potential for natural compound synthesis and the genetic basis for the loss of fruiting body formation.</title>
        <authorList>
            <person name="Zaburannyi N."/>
            <person name="Bunk B."/>
            <person name="Maier J."/>
            <person name="Overmann J."/>
            <person name="Mueller R."/>
        </authorList>
    </citation>
    <scope>NUCLEOTIDE SEQUENCE [LARGE SCALE GENOMIC DNA]</scope>
    <source>
        <strain evidence="8 9">Cm c5</strain>
    </source>
</reference>
<evidence type="ECO:0000256" key="2">
    <source>
        <dbReference type="ARBA" id="ARBA00022763"/>
    </source>
</evidence>
<dbReference type="InterPro" id="IPR036267">
    <property type="entry name" value="RuvA_C_sf"/>
</dbReference>
<dbReference type="InterPro" id="IPR011114">
    <property type="entry name" value="RuvA_C"/>
</dbReference>
<dbReference type="Proteomes" id="UP000067626">
    <property type="component" value="Chromosome"/>
</dbReference>
<dbReference type="CDD" id="cd14332">
    <property type="entry name" value="UBA_RuvA_C"/>
    <property type="match status" value="1"/>
</dbReference>
<dbReference type="GO" id="GO:0006310">
    <property type="term" value="P:DNA recombination"/>
    <property type="evidence" value="ECO:0007669"/>
    <property type="project" value="UniProtKB-UniRule"/>
</dbReference>
<dbReference type="InterPro" id="IPR003583">
    <property type="entry name" value="Hlx-hairpin-Hlx_DNA-bd_motif"/>
</dbReference>
<dbReference type="PATRIC" id="fig|52.7.peg.7514"/>
<dbReference type="GO" id="GO:0005524">
    <property type="term" value="F:ATP binding"/>
    <property type="evidence" value="ECO:0007669"/>
    <property type="project" value="InterPro"/>
</dbReference>
<evidence type="ECO:0000256" key="1">
    <source>
        <dbReference type="ARBA" id="ARBA00022490"/>
    </source>
</evidence>
<keyword evidence="2 6" id="KW-0227">DNA damage</keyword>
<dbReference type="GO" id="GO:0009379">
    <property type="term" value="C:Holliday junction helicase complex"/>
    <property type="evidence" value="ECO:0007669"/>
    <property type="project" value="InterPro"/>
</dbReference>
<evidence type="ECO:0000256" key="6">
    <source>
        <dbReference type="HAMAP-Rule" id="MF_00031"/>
    </source>
</evidence>
<keyword evidence="8" id="KW-0378">Hydrolase</keyword>
<dbReference type="InterPro" id="IPR013849">
    <property type="entry name" value="DNA_helicase_Holl-junc_RuvA_I"/>
</dbReference>
<keyword evidence="5 6" id="KW-0234">DNA repair</keyword>
<dbReference type="InterPro" id="IPR010994">
    <property type="entry name" value="RuvA_2-like"/>
</dbReference>
<evidence type="ECO:0000259" key="7">
    <source>
        <dbReference type="SMART" id="SM00278"/>
    </source>
</evidence>
<keyword evidence="4 6" id="KW-0233">DNA recombination</keyword>
<protein>
    <recommendedName>
        <fullName evidence="6">Holliday junction branch migration complex subunit RuvA</fullName>
    </recommendedName>
</protein>
<dbReference type="GO" id="GO:0005737">
    <property type="term" value="C:cytoplasm"/>
    <property type="evidence" value="ECO:0007669"/>
    <property type="project" value="UniProtKB-SubCell"/>
</dbReference>
<dbReference type="Gene3D" id="1.10.8.10">
    <property type="entry name" value="DNA helicase RuvA subunit, C-terminal domain"/>
    <property type="match status" value="1"/>
</dbReference>
<feature type="region of interest" description="Domain III" evidence="6">
    <location>
        <begin position="178"/>
        <end position="226"/>
    </location>
</feature>
<evidence type="ECO:0000256" key="5">
    <source>
        <dbReference type="ARBA" id="ARBA00023204"/>
    </source>
</evidence>
<dbReference type="GO" id="GO:0048476">
    <property type="term" value="C:Holliday junction resolvase complex"/>
    <property type="evidence" value="ECO:0007669"/>
    <property type="project" value="UniProtKB-UniRule"/>
</dbReference>
<comment type="function">
    <text evidence="6">The RuvA-RuvB-RuvC complex processes Holliday junction (HJ) DNA during genetic recombination and DNA repair, while the RuvA-RuvB complex plays an important role in the rescue of blocked DNA replication forks via replication fork reversal (RFR). RuvA specifically binds to HJ cruciform DNA, conferring on it an open structure. The RuvB hexamer acts as an ATP-dependent pump, pulling dsDNA into and through the RuvAB complex. HJ branch migration allows RuvC to scan DNA until it finds its consensus sequence, where it cleaves and resolves the cruciform DNA.</text>
</comment>
<dbReference type="KEGG" id="ccro:CMC5_068470"/>
<sequence>MIGRLTGHVVEEEADGTTVLDVSGVGYEVMVPLGALGRARAIASSSSKGAGEKAHAVPHAGGAAPLRETITLFVHTHVREDAFLLYGFAAREERAAFRALISVSSIGPKIAMAILSVLTAAELAAVIARKEVARLTKIPGVGKKTAERLVLELKDKLIELPSAPAGTPSLPSAPAPSAHGDLLKSALTGMGYRPAEAERAVTALASRIDTAPLDEMIREALGLLSR</sequence>
<dbReference type="GO" id="GO:0009378">
    <property type="term" value="F:four-way junction helicase activity"/>
    <property type="evidence" value="ECO:0007669"/>
    <property type="project" value="InterPro"/>
</dbReference>
<comment type="similarity">
    <text evidence="6">Belongs to the RuvA family.</text>
</comment>
<dbReference type="InterPro" id="IPR012340">
    <property type="entry name" value="NA-bd_OB-fold"/>
</dbReference>
<organism evidence="8 9">
    <name type="scientific">Chondromyces crocatus</name>
    <dbReference type="NCBI Taxonomy" id="52"/>
    <lineage>
        <taxon>Bacteria</taxon>
        <taxon>Pseudomonadati</taxon>
        <taxon>Myxococcota</taxon>
        <taxon>Polyangia</taxon>
        <taxon>Polyangiales</taxon>
        <taxon>Polyangiaceae</taxon>
        <taxon>Chondromyces</taxon>
    </lineage>
</organism>
<keyword evidence="8" id="KW-0347">Helicase</keyword>
<comment type="domain">
    <text evidence="6">Has three domains with a flexible linker between the domains II and III and assumes an 'L' shape. Domain III is highly mobile and contacts RuvB.</text>
</comment>
<keyword evidence="1 6" id="KW-0963">Cytoplasm</keyword>
<dbReference type="SUPFAM" id="SSF47781">
    <property type="entry name" value="RuvA domain 2-like"/>
    <property type="match status" value="1"/>
</dbReference>
<dbReference type="Pfam" id="PF14520">
    <property type="entry name" value="HHH_5"/>
    <property type="match status" value="1"/>
</dbReference>
<feature type="domain" description="Helix-hairpin-helix DNA-binding motif class 1" evidence="7">
    <location>
        <begin position="98"/>
        <end position="117"/>
    </location>
</feature>
<comment type="subcellular location">
    <subcellularLocation>
        <location evidence="6">Cytoplasm</location>
    </subcellularLocation>
</comment>
<dbReference type="AlphaFoldDB" id="A0A0K1ENY8"/>
<dbReference type="SUPFAM" id="SSF46929">
    <property type="entry name" value="DNA helicase RuvA subunit, C-terminal domain"/>
    <property type="match status" value="1"/>
</dbReference>
<dbReference type="EMBL" id="CP012159">
    <property type="protein sequence ID" value="AKT42620.1"/>
    <property type="molecule type" value="Genomic_DNA"/>
</dbReference>
<keyword evidence="8" id="KW-0067">ATP-binding</keyword>
<keyword evidence="3 6" id="KW-0238">DNA-binding</keyword>
<dbReference type="Pfam" id="PF01330">
    <property type="entry name" value="RuvA_N"/>
    <property type="match status" value="1"/>
</dbReference>
<gene>
    <name evidence="6 8" type="primary">ruvA</name>
    <name evidence="8" type="ORF">CMC5_068470</name>
</gene>
<dbReference type="SMART" id="SM00278">
    <property type="entry name" value="HhH1"/>
    <property type="match status" value="2"/>
</dbReference>
<dbReference type="OrthoDB" id="5293449at2"/>
<evidence type="ECO:0000256" key="3">
    <source>
        <dbReference type="ARBA" id="ARBA00023125"/>
    </source>
</evidence>
<dbReference type="Gene3D" id="1.10.150.20">
    <property type="entry name" value="5' to 3' exonuclease, C-terminal subdomain"/>
    <property type="match status" value="1"/>
</dbReference>
<name>A0A0K1ENY8_CHOCO</name>